<accession>X1P8B4</accession>
<name>X1P8B4_9ZZZZ</name>
<dbReference type="InterPro" id="IPR027417">
    <property type="entry name" value="P-loop_NTPase"/>
</dbReference>
<dbReference type="EMBL" id="BARV01032851">
    <property type="protein sequence ID" value="GAI38701.1"/>
    <property type="molecule type" value="Genomic_DNA"/>
</dbReference>
<organism evidence="1">
    <name type="scientific">marine sediment metagenome</name>
    <dbReference type="NCBI Taxonomy" id="412755"/>
    <lineage>
        <taxon>unclassified sequences</taxon>
        <taxon>metagenomes</taxon>
        <taxon>ecological metagenomes</taxon>
    </lineage>
</organism>
<evidence type="ECO:0008006" key="2">
    <source>
        <dbReference type="Google" id="ProtNLM"/>
    </source>
</evidence>
<protein>
    <recommendedName>
        <fullName evidence="2">ATP-dependent helicase C-terminal domain-containing protein</fullName>
    </recommendedName>
</protein>
<gene>
    <name evidence="1" type="ORF">S06H3_51733</name>
</gene>
<feature type="non-terminal residue" evidence="1">
    <location>
        <position position="197"/>
    </location>
</feature>
<reference evidence="1" key="1">
    <citation type="journal article" date="2014" name="Front. Microbiol.">
        <title>High frequency of phylogenetically diverse reductive dehalogenase-homologous genes in deep subseafloor sedimentary metagenomes.</title>
        <authorList>
            <person name="Kawai M."/>
            <person name="Futagami T."/>
            <person name="Toyoda A."/>
            <person name="Takaki Y."/>
            <person name="Nishi S."/>
            <person name="Hori S."/>
            <person name="Arai W."/>
            <person name="Tsubouchi T."/>
            <person name="Morono Y."/>
            <person name="Uchiyama I."/>
            <person name="Ito T."/>
            <person name="Fujiyama A."/>
            <person name="Inagaki F."/>
            <person name="Takami H."/>
        </authorList>
    </citation>
    <scope>NUCLEOTIDE SEQUENCE</scope>
    <source>
        <strain evidence="1">Expedition CK06-06</strain>
    </source>
</reference>
<dbReference type="AlphaFoldDB" id="X1P8B4"/>
<sequence length="197" mass="23125">MVKMAKRLRRFNDKILFFGNEVDESTWIFNYKEEKEQWQCSFKPILISKYATKYLWSHVDSVLGMSGTIFMPKVVASDIGLTDWEYSSLNSPFPIENRQIFYYPIANLTKKTMDDELPKLLQGVSNIINKYPNGKVLIHTVSYKIRDYLLENLPKDRLITHSKEDRTIRLEEFKNSDKPLVMLSPSFDRGVDLPDED</sequence>
<dbReference type="SUPFAM" id="SSF52540">
    <property type="entry name" value="P-loop containing nucleoside triphosphate hydrolases"/>
    <property type="match status" value="1"/>
</dbReference>
<proteinExistence type="predicted"/>
<comment type="caution">
    <text evidence="1">The sequence shown here is derived from an EMBL/GenBank/DDBJ whole genome shotgun (WGS) entry which is preliminary data.</text>
</comment>
<evidence type="ECO:0000313" key="1">
    <source>
        <dbReference type="EMBL" id="GAI38701.1"/>
    </source>
</evidence>